<sequence length="954" mass="99825">MPSSRPSSSRSSRGSGAAKKPLLGKTAKIAIGGTLGAAMIAGAALLAPRLLATEASQLAKARELITQKSPESAKVQLKSLLQEHPQSPEGRFLLGKLLQETGDPAGAEAELRRALEAGHPDVAVLPVLAQAMLAQGKGKLLVLQFGKTELPEALADAELKTAIAQAEAGDGDLGAAEDALAQALRRAPELPAARLLQARLTAARGDLPGALKQAQALAAAQADNAQAWVLQGDLLLQQAGVGGDIAPAIEAFRKALAVDPKLVPAHAALINLLLTQRNIDAATQQWAAMDKVAHNQPQTLFLEAVLADQKGDSKRVREITQLLLRGAPNNPRVLLLAGQAELKLGAPAQAEALLGKAVTAAPKAAAPRRLLATAQLRGGQADKALATLKSLLDGATPDADALALAAQAHLMKGDSQAAEAEFARASKLKPDDTRLQTALAVAQLSKGKDAAGFQALEDIAAKDKGTTGDLTLISARMRRNDLAGALKAVDALAAKTPKEPLADQLRGRIALQGKDTAGARKHFEAALAKQADYLPAVSGLAMLDLADKQPDAARARFTKLLEANPKHVGAMLALAEINLRAGGKPADTQKWLDDAVKADPADTRARGLLVDHHLAQRDTKQALAAAQAAVSALPDQPELLDRLGRVQLQANDAQQAVATFGKLAQLQPQSPLPQLRLADAHMAAKNPAAAAVAVRKAQEIAPDAPQVQQALMTLALNEGKPDQAIAVARKVQAQRPDDAAGFIAEGDVALRAKQFDTAIAAYRKGLSRKQPADAAQRLHVALTAAGKKADAEKVAADWRQQHPEDLGFVLYLGDVAMGSNELPKAEQLYRSVADKQPRNVVALNNLAYVLAAQKKPGGVALVEQALKLAPDAPAMLDTLAFALAAEGQLPRALEVQAKAVAAAPEAHNFRLQLARLLLQKGDKPAARAELDKLVKLGKDYPRQAEVAELLKQAS</sequence>
<evidence type="ECO:0000256" key="5">
    <source>
        <dbReference type="SAM" id="Phobius"/>
    </source>
</evidence>
<dbReference type="Pfam" id="PF13432">
    <property type="entry name" value="TPR_16"/>
    <property type="match status" value="4"/>
</dbReference>
<dbReference type="PANTHER" id="PTHR45586:SF14">
    <property type="entry name" value="TETRATRICOPEPTIDE TPR_2 REPEAT PROTEIN"/>
    <property type="match status" value="1"/>
</dbReference>
<feature type="transmembrane region" description="Helical" evidence="5">
    <location>
        <begin position="29"/>
        <end position="51"/>
    </location>
</feature>
<evidence type="ECO:0000256" key="2">
    <source>
        <dbReference type="ARBA" id="ARBA00022803"/>
    </source>
</evidence>
<gene>
    <name evidence="6" type="primary">prsT</name>
    <name evidence="6" type="ORF">AACH10_23765</name>
</gene>
<feature type="compositionally biased region" description="Low complexity" evidence="4">
    <location>
        <begin position="1"/>
        <end position="16"/>
    </location>
</feature>
<dbReference type="EMBL" id="JBBUTH010000011">
    <property type="protein sequence ID" value="MEK8053294.1"/>
    <property type="molecule type" value="Genomic_DNA"/>
</dbReference>
<keyword evidence="2 3" id="KW-0802">TPR repeat</keyword>
<proteinExistence type="predicted"/>
<feature type="repeat" description="TPR" evidence="3">
    <location>
        <begin position="399"/>
        <end position="432"/>
    </location>
</feature>
<protein>
    <submittedName>
        <fullName evidence="6">XrtA/PEP-CTERM system TPR-repeat protein PrsT</fullName>
    </submittedName>
</protein>
<accession>A0ABU9CNC0</accession>
<dbReference type="PROSITE" id="PS50005">
    <property type="entry name" value="TPR"/>
    <property type="match status" value="2"/>
</dbReference>
<dbReference type="InterPro" id="IPR019734">
    <property type="entry name" value="TPR_rpt"/>
</dbReference>
<dbReference type="NCBIfam" id="TIGR02917">
    <property type="entry name" value="PEP_TPR_lipo"/>
    <property type="match status" value="1"/>
</dbReference>
<organism evidence="6 7">
    <name type="scientific">Pseudaquabacterium inlustre</name>
    <dbReference type="NCBI Taxonomy" id="2984192"/>
    <lineage>
        <taxon>Bacteria</taxon>
        <taxon>Pseudomonadati</taxon>
        <taxon>Pseudomonadota</taxon>
        <taxon>Betaproteobacteria</taxon>
        <taxon>Burkholderiales</taxon>
        <taxon>Sphaerotilaceae</taxon>
        <taxon>Pseudaquabacterium</taxon>
    </lineage>
</organism>
<dbReference type="InterPro" id="IPR051012">
    <property type="entry name" value="CellSynth/LPSAsmb/PSIAsmb"/>
</dbReference>
<evidence type="ECO:0000256" key="3">
    <source>
        <dbReference type="PROSITE-ProRule" id="PRU00339"/>
    </source>
</evidence>
<keyword evidence="5" id="KW-0812">Transmembrane</keyword>
<dbReference type="Proteomes" id="UP001365405">
    <property type="component" value="Unassembled WGS sequence"/>
</dbReference>
<dbReference type="SUPFAM" id="SSF48452">
    <property type="entry name" value="TPR-like"/>
    <property type="match status" value="3"/>
</dbReference>
<dbReference type="Pfam" id="PF14559">
    <property type="entry name" value="TPR_19"/>
    <property type="match status" value="5"/>
</dbReference>
<evidence type="ECO:0000256" key="1">
    <source>
        <dbReference type="ARBA" id="ARBA00022737"/>
    </source>
</evidence>
<feature type="repeat" description="TPR" evidence="3">
    <location>
        <begin position="637"/>
        <end position="670"/>
    </location>
</feature>
<dbReference type="PANTHER" id="PTHR45586">
    <property type="entry name" value="TPR REPEAT-CONTAINING PROTEIN PA4667"/>
    <property type="match status" value="1"/>
</dbReference>
<feature type="region of interest" description="Disordered" evidence="4">
    <location>
        <begin position="1"/>
        <end position="20"/>
    </location>
</feature>
<reference evidence="6 7" key="1">
    <citation type="submission" date="2024-04" db="EMBL/GenBank/DDBJ databases">
        <title>Novel species of the genus Ideonella isolated from streams.</title>
        <authorList>
            <person name="Lu H."/>
        </authorList>
    </citation>
    <scope>NUCLEOTIDE SEQUENCE [LARGE SCALE GENOMIC DNA]</scope>
    <source>
        <strain evidence="6 7">DXS22W</strain>
    </source>
</reference>
<keyword evidence="1" id="KW-0677">Repeat</keyword>
<name>A0ABU9CNC0_9BURK</name>
<dbReference type="Gene3D" id="1.25.40.10">
    <property type="entry name" value="Tetratricopeptide repeat domain"/>
    <property type="match status" value="5"/>
</dbReference>
<keyword evidence="5" id="KW-0472">Membrane</keyword>
<dbReference type="InterPro" id="IPR014266">
    <property type="entry name" value="PEP-CTERM_TPR_PrsT"/>
</dbReference>
<evidence type="ECO:0000256" key="4">
    <source>
        <dbReference type="SAM" id="MobiDB-lite"/>
    </source>
</evidence>
<evidence type="ECO:0000313" key="6">
    <source>
        <dbReference type="EMBL" id="MEK8053294.1"/>
    </source>
</evidence>
<dbReference type="SMART" id="SM00028">
    <property type="entry name" value="TPR"/>
    <property type="match status" value="14"/>
</dbReference>
<dbReference type="RefSeq" id="WP_341413035.1">
    <property type="nucleotide sequence ID" value="NZ_JBBUTH010000011.1"/>
</dbReference>
<evidence type="ECO:0000313" key="7">
    <source>
        <dbReference type="Proteomes" id="UP001365405"/>
    </source>
</evidence>
<keyword evidence="5" id="KW-1133">Transmembrane helix</keyword>
<keyword evidence="7" id="KW-1185">Reference proteome</keyword>
<comment type="caution">
    <text evidence="6">The sequence shown here is derived from an EMBL/GenBank/DDBJ whole genome shotgun (WGS) entry which is preliminary data.</text>
</comment>
<dbReference type="InterPro" id="IPR011990">
    <property type="entry name" value="TPR-like_helical_dom_sf"/>
</dbReference>